<evidence type="ECO:0000256" key="3">
    <source>
        <dbReference type="ARBA" id="ARBA00022844"/>
    </source>
</evidence>
<evidence type="ECO:0000256" key="2">
    <source>
        <dbReference type="ARBA" id="ARBA00022561"/>
    </source>
</evidence>
<evidence type="ECO:0000313" key="4">
    <source>
        <dbReference type="EMBL" id="QBX89320.1"/>
    </source>
</evidence>
<dbReference type="GO" id="GO:0019028">
    <property type="term" value="C:viral capsid"/>
    <property type="evidence" value="ECO:0007669"/>
    <property type="project" value="UniProtKB-KW"/>
</dbReference>
<dbReference type="InterPro" id="IPR037164">
    <property type="entry name" value="Satellite_virus_coat_sf"/>
</dbReference>
<comment type="subcellular location">
    <subcellularLocation>
        <location evidence="1">Virion</location>
    </subcellularLocation>
</comment>
<dbReference type="GO" id="GO:0005198">
    <property type="term" value="F:structural molecule activity"/>
    <property type="evidence" value="ECO:0007669"/>
    <property type="project" value="InterPro"/>
</dbReference>
<proteinExistence type="predicted"/>
<protein>
    <submittedName>
        <fullName evidence="4">Putative capsid protein</fullName>
    </submittedName>
</protein>
<reference evidence="4" key="1">
    <citation type="submission" date="2018-09" db="EMBL/GenBank/DDBJ databases">
        <title>Diverse ssDNA viruses associated with Honey Bees (Apis mellifera).</title>
        <authorList>
            <person name="Kraberger S."/>
            <person name="Cook C."/>
            <person name="Waits K."/>
            <person name="Fontenele R.S."/>
            <person name="Bautista J."/>
            <person name="Smith B."/>
            <person name="Varsani A."/>
        </authorList>
    </citation>
    <scope>NUCLEOTIDE SEQUENCE</scope>
    <source>
        <strain evidence="4">Apis mellifera associated DNA molecule 1</strain>
    </source>
</reference>
<dbReference type="EMBL" id="MH973775">
    <property type="protein sequence ID" value="QBX89320.1"/>
    <property type="molecule type" value="Genomic_DNA"/>
</dbReference>
<dbReference type="SUPFAM" id="SSF88650">
    <property type="entry name" value="Satellite viruses"/>
    <property type="match status" value="1"/>
</dbReference>
<accession>A0A4D6BQF7</accession>
<keyword evidence="3" id="KW-0946">Virion</keyword>
<sequence length="213" mass="24219">MVYTRKRTYGRRTVYRKRYNPQRRFIRRIAQKVVDKNVETKYKDLTISGTASSTTFYGVHFNLPSQIPVGSGFDNRVGNRIKLLGYRYHLQVSPGDNFNVFRLLMVSRRDCQDIASTSAVTSLLGPINTDIFYAHKDVIAETRFAPVAGSTADTVGIKRFYKGYVKLNRYIEYSGAASYPTKGISIGMQFHSDSAIIPHPGVEGYIRVYYKDA</sequence>
<dbReference type="InterPro" id="IPR029053">
    <property type="entry name" value="Viral_coat"/>
</dbReference>
<evidence type="ECO:0000256" key="1">
    <source>
        <dbReference type="ARBA" id="ARBA00004328"/>
    </source>
</evidence>
<keyword evidence="2" id="KW-0167">Capsid protein</keyword>
<dbReference type="Gene3D" id="2.60.120.20">
    <property type="match status" value="1"/>
</dbReference>
<organism evidence="4">
    <name type="scientific">Insect-associated ssDNA molecule</name>
    <dbReference type="NCBI Taxonomy" id="2576298"/>
    <lineage>
        <taxon>Viruses</taxon>
    </lineage>
</organism>
<name>A0A4D6BQF7_9VIRU</name>